<accession>A0AAW2YN05</accession>
<dbReference type="Gene3D" id="1.25.40.180">
    <property type="match status" value="2"/>
</dbReference>
<keyword evidence="5" id="KW-1185">Reference proteome</keyword>
<reference evidence="4 5" key="1">
    <citation type="submission" date="2024-03" db="EMBL/GenBank/DDBJ databases">
        <title>The Acrasis kona genome and developmental transcriptomes reveal deep origins of eukaryotic multicellular pathways.</title>
        <authorList>
            <person name="Sheikh S."/>
            <person name="Fu C.-J."/>
            <person name="Brown M.W."/>
            <person name="Baldauf S.L."/>
        </authorList>
    </citation>
    <scope>NUCLEOTIDE SEQUENCE [LARGE SCALE GENOMIC DNA]</scope>
    <source>
        <strain evidence="4 5">ATCC MYA-3509</strain>
    </source>
</reference>
<dbReference type="InterPro" id="IPR016024">
    <property type="entry name" value="ARM-type_fold"/>
</dbReference>
<comment type="caution">
    <text evidence="4">The sequence shown here is derived from an EMBL/GenBank/DDBJ whole genome shotgun (WGS) entry which is preliminary data.</text>
</comment>
<dbReference type="GO" id="GO:0000184">
    <property type="term" value="P:nuclear-transcribed mRNA catabolic process, nonsense-mediated decay"/>
    <property type="evidence" value="ECO:0007669"/>
    <property type="project" value="TreeGrafter"/>
</dbReference>
<dbReference type="PANTHER" id="PTHR12412:SF2">
    <property type="entry name" value="NUCLEAR CAP-BINDING PROTEIN SUBUNIT 1"/>
    <property type="match status" value="1"/>
</dbReference>
<evidence type="ECO:0000313" key="5">
    <source>
        <dbReference type="Proteomes" id="UP001431209"/>
    </source>
</evidence>
<keyword evidence="2" id="KW-0732">Signal</keyword>
<dbReference type="GO" id="GO:0000339">
    <property type="term" value="F:RNA cap binding"/>
    <property type="evidence" value="ECO:0007669"/>
    <property type="project" value="InterPro"/>
</dbReference>
<dbReference type="InterPro" id="IPR027159">
    <property type="entry name" value="CBP80"/>
</dbReference>
<dbReference type="Proteomes" id="UP001431209">
    <property type="component" value="Unassembled WGS sequence"/>
</dbReference>
<dbReference type="InterPro" id="IPR015172">
    <property type="entry name" value="MIF4G-like_typ-1"/>
</dbReference>
<dbReference type="GO" id="GO:0005634">
    <property type="term" value="C:nucleus"/>
    <property type="evidence" value="ECO:0007669"/>
    <property type="project" value="TreeGrafter"/>
</dbReference>
<feature type="chain" id="PRO_5043834096" description="MIF4G-like type 1 domain-containing protein" evidence="2">
    <location>
        <begin position="20"/>
        <end position="679"/>
    </location>
</feature>
<evidence type="ECO:0000256" key="1">
    <source>
        <dbReference type="SAM" id="MobiDB-lite"/>
    </source>
</evidence>
<dbReference type="Pfam" id="PF09088">
    <property type="entry name" value="MIF4G_like"/>
    <property type="match status" value="1"/>
</dbReference>
<protein>
    <recommendedName>
        <fullName evidence="3">MIF4G-like type 1 domain-containing protein</fullName>
    </recommendedName>
</protein>
<dbReference type="GO" id="GO:0006406">
    <property type="term" value="P:mRNA export from nucleus"/>
    <property type="evidence" value="ECO:0007669"/>
    <property type="project" value="InterPro"/>
</dbReference>
<feature type="signal peptide" evidence="2">
    <location>
        <begin position="1"/>
        <end position="19"/>
    </location>
</feature>
<gene>
    <name evidence="4" type="ORF">AKO1_008603</name>
</gene>
<feature type="region of interest" description="Disordered" evidence="1">
    <location>
        <begin position="390"/>
        <end position="411"/>
    </location>
</feature>
<dbReference type="GO" id="GO:0003729">
    <property type="term" value="F:mRNA binding"/>
    <property type="evidence" value="ECO:0007669"/>
    <property type="project" value="TreeGrafter"/>
</dbReference>
<organism evidence="4 5">
    <name type="scientific">Acrasis kona</name>
    <dbReference type="NCBI Taxonomy" id="1008807"/>
    <lineage>
        <taxon>Eukaryota</taxon>
        <taxon>Discoba</taxon>
        <taxon>Heterolobosea</taxon>
        <taxon>Tetramitia</taxon>
        <taxon>Eutetramitia</taxon>
        <taxon>Acrasidae</taxon>
        <taxon>Acrasis</taxon>
    </lineage>
</organism>
<sequence>MDLMRIKILLRLLCELMNAFVLSTDDIMTTYEIILDQVHKKQDQTEEIKVNHISLSSAFLKDCLVFVCVASLPWGTQRLIQDSEQRFERLLTRINNHVTKSTSTHQTLISSWEQFYKNGNYKNGSRALLKTSDYFEESFIKETNRRGFAVTQEQLFNHTQVPSTHVRWYRGRMGMYESIIKEQYPGDRTIAPYDQLIVEEYISDMIYFFNSSYKLLMKHMYDVPLNLMTQAIVSKEELEANLDATQEMEFEKALTQRADLIFDLMVIDSVLGHMLKINPTSPHQLQYYISTLIEMIKQDGEHRIPLVQIYMDLIQKDINTLDVEASFVKIPHMMATLLLNISLKWNWTEWEKDVDDYKQRWLSCVFEKIIQFTSLEQLKESIKDTSLESALPKEVDESNKPNQSTSTIIKESSKDDVDTLKQALDLILDASKSSIHVLRNHLVAHSNNIDLLQEAIGMETSNQIILGQIRTHYWSNQHFEQLCIQTWLNQNLLKSQHVVRYLLQDEQNIATDSFTKMDLLCDTWITQLISKSIVAHQKEDTKQFNALIDEFLESMYTLLIELLLSVKRANQNETHYKYALGMLTKVINRWQRYCPNIESYIEQFLNDQQFKTAQNVSNDVKSILRKNKYYEGVNSQHLCGKYLNQEQAHEVDNRLVAALYDREKSESKSAKILNSFVGE</sequence>
<evidence type="ECO:0000256" key="2">
    <source>
        <dbReference type="SAM" id="SignalP"/>
    </source>
</evidence>
<dbReference type="EMBL" id="JAOPGA020000370">
    <property type="protein sequence ID" value="KAL0478373.1"/>
    <property type="molecule type" value="Genomic_DNA"/>
</dbReference>
<proteinExistence type="predicted"/>
<evidence type="ECO:0000313" key="4">
    <source>
        <dbReference type="EMBL" id="KAL0478373.1"/>
    </source>
</evidence>
<dbReference type="PANTHER" id="PTHR12412">
    <property type="entry name" value="CAP BINDING PROTEIN"/>
    <property type="match status" value="1"/>
</dbReference>
<evidence type="ECO:0000259" key="3">
    <source>
        <dbReference type="Pfam" id="PF09088"/>
    </source>
</evidence>
<dbReference type="AlphaFoldDB" id="A0AAW2YN05"/>
<feature type="domain" description="MIF4G-like type 1" evidence="3">
    <location>
        <begin position="193"/>
        <end position="356"/>
    </location>
</feature>
<name>A0AAW2YN05_9EUKA</name>
<dbReference type="SUPFAM" id="SSF48371">
    <property type="entry name" value="ARM repeat"/>
    <property type="match status" value="2"/>
</dbReference>
<feature type="compositionally biased region" description="Basic and acidic residues" evidence="1">
    <location>
        <begin position="390"/>
        <end position="399"/>
    </location>
</feature>
<feature type="compositionally biased region" description="Polar residues" evidence="1">
    <location>
        <begin position="400"/>
        <end position="410"/>
    </location>
</feature>
<dbReference type="GO" id="GO:0005846">
    <property type="term" value="C:nuclear cap binding complex"/>
    <property type="evidence" value="ECO:0007669"/>
    <property type="project" value="InterPro"/>
</dbReference>